<dbReference type="GO" id="GO:0006508">
    <property type="term" value="P:proteolysis"/>
    <property type="evidence" value="ECO:0007669"/>
    <property type="project" value="InterPro"/>
</dbReference>
<dbReference type="SMART" id="SM00645">
    <property type="entry name" value="Pept_C1"/>
    <property type="match status" value="1"/>
</dbReference>
<proteinExistence type="inferred from homology"/>
<sequence>MNNNIILFVVFLFSSLFIVIELWAFMHTYNSFKVNLKEGIEVLDQRRLKFQKYLKDFNKSYEDDEHERRFENFKASLKDIARLNKLEGRKVFGLTKFSDMSKEEFVERMLLKPIGHPCVSKYLNCTKTERESLSEDGVRFVDRYDDKEPPESFDWRNTKGVVNEILNQKRCRGCWAFSIVGVIESMSVILKNDHEHRSIQELLDCSEYNNGCDGGSVSKAMDYTCIHHMPFVPDQEYPLTLAVKRICKLPVNATGRRVQEYAYQCNLDENKMVKQVAFHGPLVVAVDATNWLNYIGGVITRACWPGIGNHVVQLIGYVGYGTHNESVIPHYILKNSYGEDFGENGYVKIAMHKNTCGIRDEVTMLSVY</sequence>
<name>A0A9P0MYI1_SPOLI</name>
<feature type="transmembrane region" description="Helical" evidence="2">
    <location>
        <begin position="6"/>
        <end position="26"/>
    </location>
</feature>
<dbReference type="PANTHER" id="PTHR12411">
    <property type="entry name" value="CYSTEINE PROTEASE FAMILY C1-RELATED"/>
    <property type="match status" value="1"/>
</dbReference>
<keyword evidence="2" id="KW-0812">Transmembrane</keyword>
<dbReference type="InterPro" id="IPR039417">
    <property type="entry name" value="Peptidase_C1A_papain-like"/>
</dbReference>
<dbReference type="Pfam" id="PF08246">
    <property type="entry name" value="Inhibitor_I29"/>
    <property type="match status" value="1"/>
</dbReference>
<organism evidence="5 6">
    <name type="scientific">Spodoptera littoralis</name>
    <name type="common">Egyptian cotton leafworm</name>
    <dbReference type="NCBI Taxonomy" id="7109"/>
    <lineage>
        <taxon>Eukaryota</taxon>
        <taxon>Metazoa</taxon>
        <taxon>Ecdysozoa</taxon>
        <taxon>Arthropoda</taxon>
        <taxon>Hexapoda</taxon>
        <taxon>Insecta</taxon>
        <taxon>Pterygota</taxon>
        <taxon>Neoptera</taxon>
        <taxon>Endopterygota</taxon>
        <taxon>Lepidoptera</taxon>
        <taxon>Glossata</taxon>
        <taxon>Ditrysia</taxon>
        <taxon>Noctuoidea</taxon>
        <taxon>Noctuidae</taxon>
        <taxon>Amphipyrinae</taxon>
        <taxon>Spodoptera</taxon>
    </lineage>
</organism>
<dbReference type="InterPro" id="IPR038765">
    <property type="entry name" value="Papain-like_cys_pep_sf"/>
</dbReference>
<dbReference type="GO" id="GO:0008234">
    <property type="term" value="F:cysteine-type peptidase activity"/>
    <property type="evidence" value="ECO:0007669"/>
    <property type="project" value="InterPro"/>
</dbReference>
<evidence type="ECO:0000259" key="4">
    <source>
        <dbReference type="SMART" id="SM00848"/>
    </source>
</evidence>
<dbReference type="Proteomes" id="UP001153321">
    <property type="component" value="Chromosome 1"/>
</dbReference>
<dbReference type="SMART" id="SM00848">
    <property type="entry name" value="Inhibitor_I29"/>
    <property type="match status" value="1"/>
</dbReference>
<dbReference type="InterPro" id="IPR000668">
    <property type="entry name" value="Peptidase_C1A_C"/>
</dbReference>
<evidence type="ECO:0000313" key="5">
    <source>
        <dbReference type="EMBL" id="CAH1634729.1"/>
    </source>
</evidence>
<reference evidence="5" key="1">
    <citation type="submission" date="2022-02" db="EMBL/GenBank/DDBJ databases">
        <authorList>
            <person name="King R."/>
        </authorList>
    </citation>
    <scope>NUCLEOTIDE SEQUENCE</scope>
</reference>
<protein>
    <submittedName>
        <fullName evidence="5">Uncharacterized protein</fullName>
    </submittedName>
</protein>
<dbReference type="CDD" id="cd02248">
    <property type="entry name" value="Peptidase_C1A"/>
    <property type="match status" value="1"/>
</dbReference>
<evidence type="ECO:0000259" key="3">
    <source>
        <dbReference type="SMART" id="SM00645"/>
    </source>
</evidence>
<evidence type="ECO:0000313" key="6">
    <source>
        <dbReference type="Proteomes" id="UP001153321"/>
    </source>
</evidence>
<dbReference type="AlphaFoldDB" id="A0A9P0MYI1"/>
<dbReference type="Pfam" id="PF00112">
    <property type="entry name" value="Peptidase_C1"/>
    <property type="match status" value="1"/>
</dbReference>
<dbReference type="InterPro" id="IPR013128">
    <property type="entry name" value="Peptidase_C1A"/>
</dbReference>
<dbReference type="SUPFAM" id="SSF54001">
    <property type="entry name" value="Cysteine proteinases"/>
    <property type="match status" value="1"/>
</dbReference>
<comment type="similarity">
    <text evidence="1">Belongs to the peptidase C1 family.</text>
</comment>
<evidence type="ECO:0000256" key="1">
    <source>
        <dbReference type="ARBA" id="ARBA00008455"/>
    </source>
</evidence>
<gene>
    <name evidence="5" type="ORF">SPLIT_LOCUS91</name>
</gene>
<keyword evidence="6" id="KW-1185">Reference proteome</keyword>
<keyword evidence="2" id="KW-0472">Membrane</keyword>
<feature type="domain" description="Cathepsin propeptide inhibitor" evidence="4">
    <location>
        <begin position="50"/>
        <end position="105"/>
    </location>
</feature>
<evidence type="ECO:0000256" key="2">
    <source>
        <dbReference type="SAM" id="Phobius"/>
    </source>
</evidence>
<keyword evidence="2" id="KW-1133">Transmembrane helix</keyword>
<accession>A0A9P0MYI1</accession>
<dbReference type="Gene3D" id="3.90.70.10">
    <property type="entry name" value="Cysteine proteinases"/>
    <property type="match status" value="1"/>
</dbReference>
<feature type="domain" description="Peptidase C1A papain C-terminal" evidence="3">
    <location>
        <begin position="149"/>
        <end position="366"/>
    </location>
</feature>
<dbReference type="EMBL" id="LR824532">
    <property type="protein sequence ID" value="CAH1634729.1"/>
    <property type="molecule type" value="Genomic_DNA"/>
</dbReference>
<dbReference type="InterPro" id="IPR013201">
    <property type="entry name" value="Prot_inhib_I29"/>
</dbReference>